<keyword evidence="3" id="KW-0158">Chromosome</keyword>
<dbReference type="InterPro" id="IPR057053">
    <property type="entry name" value="MYND_ZMYND11_ZMYD8"/>
</dbReference>
<dbReference type="SUPFAM" id="SSF144232">
    <property type="entry name" value="HIT/MYND zinc finger-like"/>
    <property type="match status" value="1"/>
</dbReference>
<keyword evidence="15" id="KW-1185">Reference proteome</keyword>
<proteinExistence type="predicted"/>
<evidence type="ECO:0000313" key="14">
    <source>
        <dbReference type="EMBL" id="KIH59548.1"/>
    </source>
</evidence>
<comment type="subcellular location">
    <subcellularLocation>
        <location evidence="2">Chromosome</location>
    </subcellularLocation>
    <subcellularLocation>
        <location evidence="1">Nucleus</location>
    </subcellularLocation>
</comment>
<dbReference type="GO" id="GO:0008270">
    <property type="term" value="F:zinc ion binding"/>
    <property type="evidence" value="ECO:0007669"/>
    <property type="project" value="UniProtKB-KW"/>
</dbReference>
<dbReference type="PANTHER" id="PTHR46379:SF1">
    <property type="entry name" value="ZINC FINGER MYND DOMAIN-CONTAINING PROTEIN 11"/>
    <property type="match status" value="1"/>
</dbReference>
<dbReference type="GO" id="GO:0005694">
    <property type="term" value="C:chromosome"/>
    <property type="evidence" value="ECO:0007669"/>
    <property type="project" value="UniProtKB-SubCell"/>
</dbReference>
<evidence type="ECO:0000256" key="8">
    <source>
        <dbReference type="ARBA" id="ARBA00023015"/>
    </source>
</evidence>
<keyword evidence="8" id="KW-0805">Transcription regulation</keyword>
<dbReference type="PANTHER" id="PTHR46379">
    <property type="entry name" value="ZINC FINGER MYND DOMAIN-CONTAINING"/>
    <property type="match status" value="1"/>
</dbReference>
<dbReference type="AlphaFoldDB" id="A0A0C2CRT8"/>
<dbReference type="Proteomes" id="UP000054047">
    <property type="component" value="Unassembled WGS sequence"/>
</dbReference>
<evidence type="ECO:0000256" key="3">
    <source>
        <dbReference type="ARBA" id="ARBA00022454"/>
    </source>
</evidence>
<accession>A0A0C2CRT8</accession>
<evidence type="ECO:0000259" key="13">
    <source>
        <dbReference type="PROSITE" id="PS50865"/>
    </source>
</evidence>
<keyword evidence="11" id="KW-0539">Nucleus</keyword>
<evidence type="ECO:0000256" key="1">
    <source>
        <dbReference type="ARBA" id="ARBA00004123"/>
    </source>
</evidence>
<reference evidence="14 15" key="1">
    <citation type="submission" date="2013-12" db="EMBL/GenBank/DDBJ databases">
        <title>Draft genome of the parsitic nematode Ancylostoma duodenale.</title>
        <authorList>
            <person name="Mitreva M."/>
        </authorList>
    </citation>
    <scope>NUCLEOTIDE SEQUENCE [LARGE SCALE GENOMIC DNA]</scope>
    <source>
        <strain evidence="14 15">Zhejiang</strain>
    </source>
</reference>
<dbReference type="GO" id="GO:0034243">
    <property type="term" value="P:regulation of transcription elongation by RNA polymerase II"/>
    <property type="evidence" value="ECO:0007669"/>
    <property type="project" value="InterPro"/>
</dbReference>
<evidence type="ECO:0000256" key="6">
    <source>
        <dbReference type="ARBA" id="ARBA00022833"/>
    </source>
</evidence>
<dbReference type="PROSITE" id="PS01360">
    <property type="entry name" value="ZF_MYND_1"/>
    <property type="match status" value="1"/>
</dbReference>
<dbReference type="Pfam" id="PF24324">
    <property type="entry name" value="MYND_ZMYND11_ZMYD8"/>
    <property type="match status" value="1"/>
</dbReference>
<dbReference type="GO" id="GO:0005634">
    <property type="term" value="C:nucleus"/>
    <property type="evidence" value="ECO:0007669"/>
    <property type="project" value="UniProtKB-SubCell"/>
</dbReference>
<dbReference type="GO" id="GO:0009966">
    <property type="term" value="P:regulation of signal transduction"/>
    <property type="evidence" value="ECO:0007669"/>
    <property type="project" value="TreeGrafter"/>
</dbReference>
<dbReference type="InterPro" id="IPR002893">
    <property type="entry name" value="Znf_MYND"/>
</dbReference>
<dbReference type="GO" id="GO:0003714">
    <property type="term" value="F:transcription corepressor activity"/>
    <property type="evidence" value="ECO:0007669"/>
    <property type="project" value="InterPro"/>
</dbReference>
<evidence type="ECO:0000256" key="12">
    <source>
        <dbReference type="PROSITE-ProRule" id="PRU00134"/>
    </source>
</evidence>
<dbReference type="FunFam" id="6.10.140.2220:FF:000002">
    <property type="entry name" value="Protein kinase C-binding protein 1 isoform C"/>
    <property type="match status" value="1"/>
</dbReference>
<keyword evidence="9" id="KW-0103">Bromodomain</keyword>
<keyword evidence="7" id="KW-0156">Chromatin regulator</keyword>
<dbReference type="GO" id="GO:0140006">
    <property type="term" value="F:histone H3 reader activity"/>
    <property type="evidence" value="ECO:0007669"/>
    <property type="project" value="UniProtKB-ARBA"/>
</dbReference>
<keyword evidence="6" id="KW-0862">Zinc</keyword>
<evidence type="ECO:0000256" key="7">
    <source>
        <dbReference type="ARBA" id="ARBA00022853"/>
    </source>
</evidence>
<dbReference type="InterPro" id="IPR047269">
    <property type="entry name" value="ZMY11"/>
</dbReference>
<dbReference type="EMBL" id="KN731848">
    <property type="protein sequence ID" value="KIH59548.1"/>
    <property type="molecule type" value="Genomic_DNA"/>
</dbReference>
<evidence type="ECO:0000256" key="2">
    <source>
        <dbReference type="ARBA" id="ARBA00004286"/>
    </source>
</evidence>
<dbReference type="PROSITE" id="PS50865">
    <property type="entry name" value="ZF_MYND_2"/>
    <property type="match status" value="1"/>
</dbReference>
<evidence type="ECO:0000256" key="5">
    <source>
        <dbReference type="ARBA" id="ARBA00022771"/>
    </source>
</evidence>
<name>A0A0C2CRT8_9BILA</name>
<evidence type="ECO:0000256" key="11">
    <source>
        <dbReference type="ARBA" id="ARBA00023242"/>
    </source>
</evidence>
<keyword evidence="10" id="KW-0804">Transcription</keyword>
<evidence type="ECO:0000256" key="9">
    <source>
        <dbReference type="ARBA" id="ARBA00023117"/>
    </source>
</evidence>
<organism evidence="14 15">
    <name type="scientific">Ancylostoma duodenale</name>
    <dbReference type="NCBI Taxonomy" id="51022"/>
    <lineage>
        <taxon>Eukaryota</taxon>
        <taxon>Metazoa</taxon>
        <taxon>Ecdysozoa</taxon>
        <taxon>Nematoda</taxon>
        <taxon>Chromadorea</taxon>
        <taxon>Rhabditida</taxon>
        <taxon>Rhabditina</taxon>
        <taxon>Rhabditomorpha</taxon>
        <taxon>Strongyloidea</taxon>
        <taxon>Ancylostomatidae</taxon>
        <taxon>Ancylostomatinae</taxon>
        <taxon>Ancylostoma</taxon>
    </lineage>
</organism>
<evidence type="ECO:0000256" key="4">
    <source>
        <dbReference type="ARBA" id="ARBA00022723"/>
    </source>
</evidence>
<keyword evidence="5 12" id="KW-0863">Zinc-finger</keyword>
<protein>
    <submittedName>
        <fullName evidence="14">MYND finger</fullName>
    </submittedName>
</protein>
<evidence type="ECO:0000256" key="10">
    <source>
        <dbReference type="ARBA" id="ARBA00023163"/>
    </source>
</evidence>
<keyword evidence="4" id="KW-0479">Metal-binding</keyword>
<gene>
    <name evidence="14" type="ORF">ANCDUO_10214</name>
</gene>
<sequence>MRLLVSFAGEKRGTMMQDPNMPNHHPDMMVEHRHIDGELVDDAKVSHEPHHLVGEVHHAEQEVDNWVLDERMKRMIMDLQRHWLTDYQQSREKLLVEMTEKVRFSCACHMFPPFQSGMFILLQLHQEFLSDQQKIRTELLTQFKDELDTTRAELEDKYRESLKIEIAKLADKHKRELTAAKKKQWCWQCESEAIYHCCWNTAYCSVECQQGHWATHKKFCRRKKGQQQGQSSQNSGQNTQQ</sequence>
<dbReference type="OrthoDB" id="6272564at2759"/>
<feature type="domain" description="MYND-type" evidence="13">
    <location>
        <begin position="186"/>
        <end position="220"/>
    </location>
</feature>
<evidence type="ECO:0000313" key="15">
    <source>
        <dbReference type="Proteomes" id="UP000054047"/>
    </source>
</evidence>
<dbReference type="Gene3D" id="6.10.140.2220">
    <property type="match status" value="1"/>
</dbReference>